<feature type="compositionally biased region" description="Basic residues" evidence="1">
    <location>
        <begin position="97"/>
        <end position="113"/>
    </location>
</feature>
<dbReference type="PANTHER" id="PTHR12876">
    <property type="entry name" value="N4BP1-RELATED"/>
    <property type="match status" value="1"/>
</dbReference>
<dbReference type="CDD" id="cd18719">
    <property type="entry name" value="PIN_Zc3h12a-N4BP1-like"/>
    <property type="match status" value="1"/>
</dbReference>
<proteinExistence type="predicted"/>
<feature type="domain" description="RNase NYN" evidence="2">
    <location>
        <begin position="175"/>
        <end position="321"/>
    </location>
</feature>
<dbReference type="AlphaFoldDB" id="A0A8J2KYJ5"/>
<feature type="compositionally biased region" description="Acidic residues" evidence="1">
    <location>
        <begin position="42"/>
        <end position="52"/>
    </location>
</feature>
<dbReference type="FunFam" id="3.40.50.11980:FF:000001">
    <property type="entry name" value="ZC3H12A isoform 1"/>
    <property type="match status" value="1"/>
</dbReference>
<feature type="region of interest" description="Disordered" evidence="1">
    <location>
        <begin position="1"/>
        <end position="26"/>
    </location>
</feature>
<name>A0A8J2KYJ5_9HEXA</name>
<accession>A0A8J2KYJ5</accession>
<evidence type="ECO:0000259" key="2">
    <source>
        <dbReference type="Pfam" id="PF11977"/>
    </source>
</evidence>
<dbReference type="GO" id="GO:0005634">
    <property type="term" value="C:nucleus"/>
    <property type="evidence" value="ECO:0007669"/>
    <property type="project" value="TreeGrafter"/>
</dbReference>
<organism evidence="3 4">
    <name type="scientific">Allacma fusca</name>
    <dbReference type="NCBI Taxonomy" id="39272"/>
    <lineage>
        <taxon>Eukaryota</taxon>
        <taxon>Metazoa</taxon>
        <taxon>Ecdysozoa</taxon>
        <taxon>Arthropoda</taxon>
        <taxon>Hexapoda</taxon>
        <taxon>Collembola</taxon>
        <taxon>Symphypleona</taxon>
        <taxon>Sminthuridae</taxon>
        <taxon>Allacma</taxon>
    </lineage>
</organism>
<dbReference type="GO" id="GO:0004521">
    <property type="term" value="F:RNA endonuclease activity"/>
    <property type="evidence" value="ECO:0007669"/>
    <property type="project" value="TreeGrafter"/>
</dbReference>
<dbReference type="OrthoDB" id="392925at2759"/>
<evidence type="ECO:0000313" key="3">
    <source>
        <dbReference type="EMBL" id="CAG7823223.1"/>
    </source>
</evidence>
<dbReference type="InterPro" id="IPR051101">
    <property type="entry name" value="ZC3H12/N4BP1_RNase_Reg"/>
</dbReference>
<keyword evidence="4" id="KW-1185">Reference proteome</keyword>
<feature type="compositionally biased region" description="Basic and acidic residues" evidence="1">
    <location>
        <begin position="1"/>
        <end position="25"/>
    </location>
</feature>
<sequence length="367" mass="41689">YERINIKASEGKVPSDDEIRTHDQSGLRVVISNQFDIPFSSCDDEDYDQEEESGNKNRKKRKRIWRGRSWDDNNGSSGTSSKDSDCNTEDSSEGVRNKKSNSKRTRKQKRKHRSVPETPEQRVPTVITCSDSDGTIHQGTNARSSVSNAEDFKLNDEFNNMYASARLFEQPPGGLRPIAIDGCNVAWGHGNDQEFSYKGIVLCADYFRARGHSVKAFVPRQHQHLIPRDIVDELVRDEVLVFTPSRQPGNQGKRITAYDDRFIVQYAVCTGGVVISNDNFNDLYSEQLSWRDTITNRVLQHTWISKDILMFQLDPMGRKGHLTLDEFLKFPSNNATLDTSTSSKSMDMVPRLDSTPLNDNCHMDVDT</sequence>
<feature type="region of interest" description="Disordered" evidence="1">
    <location>
        <begin position="38"/>
        <end position="123"/>
    </location>
</feature>
<dbReference type="Proteomes" id="UP000708208">
    <property type="component" value="Unassembled WGS sequence"/>
</dbReference>
<reference evidence="3" key="1">
    <citation type="submission" date="2021-06" db="EMBL/GenBank/DDBJ databases">
        <authorList>
            <person name="Hodson N. C."/>
            <person name="Mongue J. A."/>
            <person name="Jaron S. K."/>
        </authorList>
    </citation>
    <scope>NUCLEOTIDE SEQUENCE</scope>
</reference>
<evidence type="ECO:0000313" key="4">
    <source>
        <dbReference type="Proteomes" id="UP000708208"/>
    </source>
</evidence>
<evidence type="ECO:0000256" key="1">
    <source>
        <dbReference type="SAM" id="MobiDB-lite"/>
    </source>
</evidence>
<dbReference type="EMBL" id="CAJVCH010528821">
    <property type="protein sequence ID" value="CAG7823223.1"/>
    <property type="molecule type" value="Genomic_DNA"/>
</dbReference>
<feature type="compositionally biased region" description="Polar residues" evidence="1">
    <location>
        <begin position="72"/>
        <end position="81"/>
    </location>
</feature>
<dbReference type="GO" id="GO:0036464">
    <property type="term" value="C:cytoplasmic ribonucleoprotein granule"/>
    <property type="evidence" value="ECO:0007669"/>
    <property type="project" value="TreeGrafter"/>
</dbReference>
<dbReference type="PANTHER" id="PTHR12876:SF35">
    <property type="entry name" value="LD08718P-RELATED"/>
    <property type="match status" value="1"/>
</dbReference>
<comment type="caution">
    <text evidence="3">The sequence shown here is derived from an EMBL/GenBank/DDBJ whole genome shotgun (WGS) entry which is preliminary data.</text>
</comment>
<gene>
    <name evidence="3" type="ORF">AFUS01_LOCUS33450</name>
</gene>
<protein>
    <recommendedName>
        <fullName evidence="2">RNase NYN domain-containing protein</fullName>
    </recommendedName>
</protein>
<feature type="compositionally biased region" description="Basic residues" evidence="1">
    <location>
        <begin position="56"/>
        <end position="66"/>
    </location>
</feature>
<dbReference type="Pfam" id="PF11977">
    <property type="entry name" value="RNase_Zc3h12a"/>
    <property type="match status" value="1"/>
</dbReference>
<dbReference type="GO" id="GO:0003729">
    <property type="term" value="F:mRNA binding"/>
    <property type="evidence" value="ECO:0007669"/>
    <property type="project" value="TreeGrafter"/>
</dbReference>
<dbReference type="InterPro" id="IPR021869">
    <property type="entry name" value="RNase_Zc3h12_NYN"/>
</dbReference>
<feature type="non-terminal residue" evidence="3">
    <location>
        <position position="367"/>
    </location>
</feature>